<keyword evidence="3" id="KW-1185">Reference proteome</keyword>
<dbReference type="KEGG" id="tbi:Tbis_3259"/>
<evidence type="ECO:0000313" key="2">
    <source>
        <dbReference type="EMBL" id="ADG89949.1"/>
    </source>
</evidence>
<dbReference type="AlphaFoldDB" id="D6Y8Y7"/>
<dbReference type="STRING" id="469371.Tbis_3259"/>
<gene>
    <name evidence="2" type="ordered locus">Tbis_3259</name>
</gene>
<reference evidence="2 3" key="1">
    <citation type="submission" date="2010-01" db="EMBL/GenBank/DDBJ databases">
        <title>The complete genome of Thermobispora bispora DSM 43833.</title>
        <authorList>
            <consortium name="US DOE Joint Genome Institute (JGI-PGF)"/>
            <person name="Lucas S."/>
            <person name="Copeland A."/>
            <person name="Lapidus A."/>
            <person name="Glavina del Rio T."/>
            <person name="Dalin E."/>
            <person name="Tice H."/>
            <person name="Bruce D."/>
            <person name="Goodwin L."/>
            <person name="Pitluck S."/>
            <person name="Kyrpides N."/>
            <person name="Mavromatis K."/>
            <person name="Ivanova N."/>
            <person name="Mikhailova N."/>
            <person name="Chertkov O."/>
            <person name="Brettin T."/>
            <person name="Detter J.C."/>
            <person name="Han C."/>
            <person name="Larimer F."/>
            <person name="Land M."/>
            <person name="Hauser L."/>
            <person name="Markowitz V."/>
            <person name="Cheng J.-F."/>
            <person name="Hugenholtz P."/>
            <person name="Woyke T."/>
            <person name="Wu D."/>
            <person name="Jando M."/>
            <person name="Schneider S."/>
            <person name="Klenk H.-P."/>
            <person name="Eisen J.A."/>
        </authorList>
    </citation>
    <scope>NUCLEOTIDE SEQUENCE [LARGE SCALE GENOMIC DNA]</scope>
    <source>
        <strain evidence="3">ATCC 19993 / DSM 43833 / CBS 139.67 / JCM 10125 / KCTC 9307 / NBRC 14880 / R51</strain>
    </source>
</reference>
<protein>
    <submittedName>
        <fullName evidence="2">Uncharacterized protein</fullName>
    </submittedName>
</protein>
<keyword evidence="1" id="KW-1133">Transmembrane helix</keyword>
<keyword evidence="1" id="KW-0472">Membrane</keyword>
<dbReference type="HOGENOM" id="CLU_221391_0_0_11"/>
<sequence>MPKGFLGELVLWMIPVVILVAVALMVAAPA</sequence>
<evidence type="ECO:0000256" key="1">
    <source>
        <dbReference type="SAM" id="Phobius"/>
    </source>
</evidence>
<evidence type="ECO:0000313" key="3">
    <source>
        <dbReference type="Proteomes" id="UP000006640"/>
    </source>
</evidence>
<proteinExistence type="predicted"/>
<feature type="transmembrane region" description="Helical" evidence="1">
    <location>
        <begin position="9"/>
        <end position="28"/>
    </location>
</feature>
<keyword evidence="1" id="KW-0812">Transmembrane</keyword>
<accession>D6Y8Y7</accession>
<dbReference type="EMBL" id="CP001874">
    <property type="protein sequence ID" value="ADG89949.1"/>
    <property type="molecule type" value="Genomic_DNA"/>
</dbReference>
<dbReference type="Proteomes" id="UP000006640">
    <property type="component" value="Chromosome"/>
</dbReference>
<name>D6Y8Y7_THEBD</name>
<organism evidence="2 3">
    <name type="scientific">Thermobispora bispora (strain ATCC 19993 / DSM 43833 / CBS 139.67 / JCM 10125 / KCTC 9307 / NBRC 14880 / R51)</name>
    <dbReference type="NCBI Taxonomy" id="469371"/>
    <lineage>
        <taxon>Bacteria</taxon>
        <taxon>Bacillati</taxon>
        <taxon>Actinomycetota</taxon>
        <taxon>Actinomycetes</taxon>
        <taxon>Streptosporangiales</taxon>
        <taxon>Streptosporangiaceae</taxon>
        <taxon>Thermobispora</taxon>
    </lineage>
</organism>